<evidence type="ECO:0000256" key="4">
    <source>
        <dbReference type="RuleBase" id="RU361156"/>
    </source>
</evidence>
<dbReference type="Gene3D" id="1.10.287.410">
    <property type="match status" value="1"/>
</dbReference>
<sequence>MKTSLSKKKKYSGYITVPSGSSASYYFYWFFESRNDPANDPLTVWLNGGPGCSSMNGLWNEIGPCRTDGSSATYNERGSWNKVSNLLFIDQPTNTGFSYGGPHQYSTASCAPLFYKAIQQFLKSFPKYQTNGFRLFGESYAGHYVPAFADYIFSQNKNLASGNIHINLVSIGIGNGITDAQVQMQYMEPMACNSSYGSVLSAADCKTMRDNTPTCVSMIGKCLSTGTDADCIAATSWCQKNVQLIYRNSKRSLYDIRTSVDPPEYFVTYLNKPDVQKAIGATPTKFQSCSSTVIVEFGQTGDFVRNFAPMVADLLNNGVKVIIYAGDADYYCNWMSNLAWTEQLDYPLSSDYRSRTLLPWHMDGKEVGQFKQGGNLTFVRIYQAGHESAYYQPEVSLSMFNTTIHDLVD</sequence>
<dbReference type="Pfam" id="PF00450">
    <property type="entry name" value="Peptidase_S10"/>
    <property type="match status" value="1"/>
</dbReference>
<keyword evidence="3" id="KW-0325">Glycoprotein</keyword>
<dbReference type="GO" id="GO:0000324">
    <property type="term" value="C:fungal-type vacuole"/>
    <property type="evidence" value="ECO:0007669"/>
    <property type="project" value="TreeGrafter"/>
</dbReference>
<evidence type="ECO:0000256" key="3">
    <source>
        <dbReference type="ARBA" id="ARBA00023180"/>
    </source>
</evidence>
<dbReference type="GO" id="GO:0004185">
    <property type="term" value="F:serine-type carboxypeptidase activity"/>
    <property type="evidence" value="ECO:0007669"/>
    <property type="project" value="UniProtKB-UniRule"/>
</dbReference>
<dbReference type="InterPro" id="IPR029058">
    <property type="entry name" value="AB_hydrolase_fold"/>
</dbReference>
<dbReference type="AlphaFoldDB" id="A0A1X2GN85"/>
<dbReference type="EC" id="3.4.16.-" evidence="4"/>
<keyword evidence="6" id="KW-1185">Reference proteome</keyword>
<dbReference type="OrthoDB" id="443318at2759"/>
<dbReference type="STRING" id="101127.A0A1X2GN85"/>
<evidence type="ECO:0000256" key="2">
    <source>
        <dbReference type="ARBA" id="ARBA00022645"/>
    </source>
</evidence>
<dbReference type="EMBL" id="MCGT01000008">
    <property type="protein sequence ID" value="ORX57575.1"/>
    <property type="molecule type" value="Genomic_DNA"/>
</dbReference>
<keyword evidence="4" id="KW-0378">Hydrolase</keyword>
<dbReference type="Gene3D" id="3.40.50.1820">
    <property type="entry name" value="alpha/beta hydrolase"/>
    <property type="match status" value="1"/>
</dbReference>
<proteinExistence type="inferred from homology"/>
<accession>A0A1X2GN85</accession>
<protein>
    <recommendedName>
        <fullName evidence="4">Carboxypeptidase</fullName>
        <ecNumber evidence="4">3.4.16.-</ecNumber>
    </recommendedName>
</protein>
<dbReference type="PANTHER" id="PTHR11802">
    <property type="entry name" value="SERINE PROTEASE FAMILY S10 SERINE CARBOXYPEPTIDASE"/>
    <property type="match status" value="1"/>
</dbReference>
<comment type="similarity">
    <text evidence="1 4">Belongs to the peptidase S10 family.</text>
</comment>
<dbReference type="SUPFAM" id="SSF53474">
    <property type="entry name" value="alpha/beta-Hydrolases"/>
    <property type="match status" value="1"/>
</dbReference>
<dbReference type="PRINTS" id="PR00724">
    <property type="entry name" value="CRBOXYPTASEC"/>
</dbReference>
<keyword evidence="2 4" id="KW-0121">Carboxypeptidase</keyword>
<dbReference type="InterPro" id="IPR001563">
    <property type="entry name" value="Peptidase_S10"/>
</dbReference>
<dbReference type="InterPro" id="IPR018202">
    <property type="entry name" value="Ser_caboxypep_ser_AS"/>
</dbReference>
<dbReference type="GO" id="GO:0006508">
    <property type="term" value="P:proteolysis"/>
    <property type="evidence" value="ECO:0007669"/>
    <property type="project" value="UniProtKB-KW"/>
</dbReference>
<dbReference type="Proteomes" id="UP000242146">
    <property type="component" value="Unassembled WGS sequence"/>
</dbReference>
<gene>
    <name evidence="5" type="ORF">DM01DRAFT_1284299</name>
</gene>
<organism evidence="5 6">
    <name type="scientific">Hesseltinella vesiculosa</name>
    <dbReference type="NCBI Taxonomy" id="101127"/>
    <lineage>
        <taxon>Eukaryota</taxon>
        <taxon>Fungi</taxon>
        <taxon>Fungi incertae sedis</taxon>
        <taxon>Mucoromycota</taxon>
        <taxon>Mucoromycotina</taxon>
        <taxon>Mucoromycetes</taxon>
        <taxon>Mucorales</taxon>
        <taxon>Cunninghamellaceae</taxon>
        <taxon>Hesseltinella</taxon>
    </lineage>
</organism>
<comment type="caution">
    <text evidence="5">The sequence shown here is derived from an EMBL/GenBank/DDBJ whole genome shotgun (WGS) entry which is preliminary data.</text>
</comment>
<dbReference type="PROSITE" id="PS00131">
    <property type="entry name" value="CARBOXYPEPT_SER_SER"/>
    <property type="match status" value="1"/>
</dbReference>
<reference evidence="5 6" key="1">
    <citation type="submission" date="2016-07" db="EMBL/GenBank/DDBJ databases">
        <title>Pervasive Adenine N6-methylation of Active Genes in Fungi.</title>
        <authorList>
            <consortium name="DOE Joint Genome Institute"/>
            <person name="Mondo S.J."/>
            <person name="Dannebaum R.O."/>
            <person name="Kuo R.C."/>
            <person name="Labutti K."/>
            <person name="Haridas S."/>
            <person name="Kuo A."/>
            <person name="Salamov A."/>
            <person name="Ahrendt S.R."/>
            <person name="Lipzen A."/>
            <person name="Sullivan W."/>
            <person name="Andreopoulos W.B."/>
            <person name="Clum A."/>
            <person name="Lindquist E."/>
            <person name="Daum C."/>
            <person name="Ramamoorthy G.K."/>
            <person name="Gryganskyi A."/>
            <person name="Culley D."/>
            <person name="Magnuson J.K."/>
            <person name="James T.Y."/>
            <person name="O'Malley M.A."/>
            <person name="Stajich J.E."/>
            <person name="Spatafora J.W."/>
            <person name="Visel A."/>
            <person name="Grigoriev I.V."/>
        </authorList>
    </citation>
    <scope>NUCLEOTIDE SEQUENCE [LARGE SCALE GENOMIC DNA]</scope>
    <source>
        <strain evidence="5 6">NRRL 3301</strain>
    </source>
</reference>
<keyword evidence="4" id="KW-0645">Protease</keyword>
<dbReference type="PANTHER" id="PTHR11802:SF64">
    <property type="entry name" value="CARBOXYPEPTIDASE"/>
    <property type="match status" value="1"/>
</dbReference>
<name>A0A1X2GN85_9FUNG</name>
<evidence type="ECO:0000313" key="5">
    <source>
        <dbReference type="EMBL" id="ORX57575.1"/>
    </source>
</evidence>
<evidence type="ECO:0000256" key="1">
    <source>
        <dbReference type="ARBA" id="ARBA00009431"/>
    </source>
</evidence>
<evidence type="ECO:0000313" key="6">
    <source>
        <dbReference type="Proteomes" id="UP000242146"/>
    </source>
</evidence>